<evidence type="ECO:0000313" key="4">
    <source>
        <dbReference type="Proteomes" id="UP000091967"/>
    </source>
</evidence>
<dbReference type="InterPro" id="IPR006094">
    <property type="entry name" value="Oxid_FAD_bind_N"/>
</dbReference>
<keyword evidence="4" id="KW-1185">Reference proteome</keyword>
<dbReference type="Gene3D" id="3.30.43.10">
    <property type="entry name" value="Uridine Diphospho-n-acetylenolpyruvylglucosamine Reductase, domain 2"/>
    <property type="match status" value="1"/>
</dbReference>
<reference evidence="3 4" key="1">
    <citation type="submission" date="2016-06" db="EMBL/GenBank/DDBJ databases">
        <title>Living apart together: crosstalk between the core and supernumerary genomes in a fungal plant pathogen.</title>
        <authorList>
            <person name="Vanheule A."/>
            <person name="Audenaert K."/>
            <person name="Warris S."/>
            <person name="Van De Geest H."/>
            <person name="Schijlen E."/>
            <person name="Hofte M."/>
            <person name="De Saeger S."/>
            <person name="Haesaert G."/>
            <person name="Waalwijk C."/>
            <person name="Van Der Lee T."/>
        </authorList>
    </citation>
    <scope>NUCLEOTIDE SEQUENCE [LARGE SCALE GENOMIC DNA]</scope>
    <source>
        <strain evidence="3 4">2516</strain>
    </source>
</reference>
<dbReference type="InterPro" id="IPR016167">
    <property type="entry name" value="FAD-bd_PCMH_sub1"/>
</dbReference>
<dbReference type="InterPro" id="IPR036318">
    <property type="entry name" value="FAD-bd_PCMH-like_sf"/>
</dbReference>
<dbReference type="Pfam" id="PF01565">
    <property type="entry name" value="FAD_binding_4"/>
    <property type="match status" value="1"/>
</dbReference>
<sequence>MPTSVRVLPPGIRTSEHGQFFDELAKIVGDENTSRNASTGALTGPHQSNSYGDPYTTVNQDQHLPSGAVRLASVEEVQQVLRLANQFGIPLWTVSRGSVVLDLHRMNRVLEVNEVDAYAIVEPGVSFLTFMKRLNGETFRYGHLVQRSDGDLSWATRWTAASAILLVAW</sequence>
<accession>A0A1B8A6T0</accession>
<evidence type="ECO:0000313" key="3">
    <source>
        <dbReference type="EMBL" id="OBS16183.1"/>
    </source>
</evidence>
<dbReference type="AlphaFoldDB" id="A0A1B8A6T0"/>
<organism evidence="3 4">
    <name type="scientific">Fusarium poae</name>
    <dbReference type="NCBI Taxonomy" id="36050"/>
    <lineage>
        <taxon>Eukaryota</taxon>
        <taxon>Fungi</taxon>
        <taxon>Dikarya</taxon>
        <taxon>Ascomycota</taxon>
        <taxon>Pezizomycotina</taxon>
        <taxon>Sordariomycetes</taxon>
        <taxon>Hypocreomycetidae</taxon>
        <taxon>Hypocreales</taxon>
        <taxon>Nectriaceae</taxon>
        <taxon>Fusarium</taxon>
    </lineage>
</organism>
<comment type="caution">
    <text evidence="3">The sequence shown here is derived from an EMBL/GenBank/DDBJ whole genome shotgun (WGS) entry which is preliminary data.</text>
</comment>
<dbReference type="GO" id="GO:0004458">
    <property type="term" value="F:D-lactate dehydrogenase (cytochrome) activity"/>
    <property type="evidence" value="ECO:0007669"/>
    <property type="project" value="TreeGrafter"/>
</dbReference>
<protein>
    <recommendedName>
        <fullName evidence="2">FAD linked oxidase N-terminal domain-containing protein</fullName>
    </recommendedName>
</protein>
<dbReference type="GO" id="GO:0005739">
    <property type="term" value="C:mitochondrion"/>
    <property type="evidence" value="ECO:0007669"/>
    <property type="project" value="TreeGrafter"/>
</dbReference>
<dbReference type="Proteomes" id="UP000091967">
    <property type="component" value="Unassembled WGS sequence"/>
</dbReference>
<dbReference type="PANTHER" id="PTHR11748">
    <property type="entry name" value="D-LACTATE DEHYDROGENASE"/>
    <property type="match status" value="1"/>
</dbReference>
<evidence type="ECO:0000256" key="1">
    <source>
        <dbReference type="SAM" id="MobiDB-lite"/>
    </source>
</evidence>
<dbReference type="SUPFAM" id="SSF56176">
    <property type="entry name" value="FAD-binding/transporter-associated domain-like"/>
    <property type="match status" value="1"/>
</dbReference>
<feature type="region of interest" description="Disordered" evidence="1">
    <location>
        <begin position="34"/>
        <end position="54"/>
    </location>
</feature>
<dbReference type="GO" id="GO:0050660">
    <property type="term" value="F:flavin adenine dinucleotide binding"/>
    <property type="evidence" value="ECO:0007669"/>
    <property type="project" value="InterPro"/>
</dbReference>
<feature type="domain" description="FAD linked oxidase N-terminal" evidence="2">
    <location>
        <begin position="65"/>
        <end position="144"/>
    </location>
</feature>
<dbReference type="GO" id="GO:0008720">
    <property type="term" value="F:D-lactate dehydrogenase (NAD+) activity"/>
    <property type="evidence" value="ECO:0007669"/>
    <property type="project" value="TreeGrafter"/>
</dbReference>
<dbReference type="EMBL" id="LYXU01000111">
    <property type="protein sequence ID" value="OBS16183.1"/>
    <property type="molecule type" value="Genomic_DNA"/>
</dbReference>
<dbReference type="STRING" id="36050.A0A1B8A6T0"/>
<gene>
    <name evidence="3" type="ORF">FPOA_13103</name>
</gene>
<evidence type="ECO:0000259" key="2">
    <source>
        <dbReference type="Pfam" id="PF01565"/>
    </source>
</evidence>
<dbReference type="PANTHER" id="PTHR11748:SF114">
    <property type="entry name" value="ARYL-ALCOHOL OXIDASE VANILLYL-ALCOHOL OXIDASE (AFU_ORTHOLOGUE AFUA_3G09500)-RELATED"/>
    <property type="match status" value="1"/>
</dbReference>
<name>A0A1B8A6T0_FUSPO</name>
<proteinExistence type="predicted"/>
<dbReference type="GO" id="GO:1903457">
    <property type="term" value="P:lactate catabolic process"/>
    <property type="evidence" value="ECO:0007669"/>
    <property type="project" value="TreeGrafter"/>
</dbReference>